<protein>
    <submittedName>
        <fullName evidence="1">Uncharacterized protein</fullName>
    </submittedName>
</protein>
<organism evidence="1">
    <name type="scientific">marine sediment metagenome</name>
    <dbReference type="NCBI Taxonomy" id="412755"/>
    <lineage>
        <taxon>unclassified sequences</taxon>
        <taxon>metagenomes</taxon>
        <taxon>ecological metagenomes</taxon>
    </lineage>
</organism>
<dbReference type="AlphaFoldDB" id="A0A0F9G780"/>
<sequence>MSDEQYNANDPYLRKMELGEGYVLKFGKYKINPCPFCGWHRSGWGSWP</sequence>
<evidence type="ECO:0000313" key="1">
    <source>
        <dbReference type="EMBL" id="KKL94709.1"/>
    </source>
</evidence>
<proteinExistence type="predicted"/>
<dbReference type="EMBL" id="LAZR01018857">
    <property type="protein sequence ID" value="KKL94709.1"/>
    <property type="molecule type" value="Genomic_DNA"/>
</dbReference>
<accession>A0A0F9G780</accession>
<gene>
    <name evidence="1" type="ORF">LCGC14_1861900</name>
</gene>
<comment type="caution">
    <text evidence="1">The sequence shown here is derived from an EMBL/GenBank/DDBJ whole genome shotgun (WGS) entry which is preliminary data.</text>
</comment>
<name>A0A0F9G780_9ZZZZ</name>
<reference evidence="1" key="1">
    <citation type="journal article" date="2015" name="Nature">
        <title>Complex archaea that bridge the gap between prokaryotes and eukaryotes.</title>
        <authorList>
            <person name="Spang A."/>
            <person name="Saw J.H."/>
            <person name="Jorgensen S.L."/>
            <person name="Zaremba-Niedzwiedzka K."/>
            <person name="Martijn J."/>
            <person name="Lind A.E."/>
            <person name="van Eijk R."/>
            <person name="Schleper C."/>
            <person name="Guy L."/>
            <person name="Ettema T.J."/>
        </authorList>
    </citation>
    <scope>NUCLEOTIDE SEQUENCE</scope>
</reference>